<organism evidence="2 3">
    <name type="scientific">Ramazzottius varieornatus</name>
    <name type="common">Water bear</name>
    <name type="synonym">Tardigrade</name>
    <dbReference type="NCBI Taxonomy" id="947166"/>
    <lineage>
        <taxon>Eukaryota</taxon>
        <taxon>Metazoa</taxon>
        <taxon>Ecdysozoa</taxon>
        <taxon>Tardigrada</taxon>
        <taxon>Eutardigrada</taxon>
        <taxon>Parachela</taxon>
        <taxon>Hypsibioidea</taxon>
        <taxon>Ramazzottiidae</taxon>
        <taxon>Ramazzottius</taxon>
    </lineage>
</organism>
<evidence type="ECO:0000313" key="3">
    <source>
        <dbReference type="Proteomes" id="UP000186922"/>
    </source>
</evidence>
<evidence type="ECO:0000313" key="2">
    <source>
        <dbReference type="EMBL" id="GAV07183.1"/>
    </source>
</evidence>
<protein>
    <submittedName>
        <fullName evidence="2">Uncharacterized protein</fullName>
    </submittedName>
</protein>
<name>A0A1D1W368_RAMVA</name>
<accession>A0A1D1W368</accession>
<gene>
    <name evidence="2" type="primary">RvY_17056-1</name>
    <name evidence="2" type="synonym">RvY_17056.1</name>
    <name evidence="2" type="ORF">RvY_17056</name>
</gene>
<dbReference type="EMBL" id="BDGG01000014">
    <property type="protein sequence ID" value="GAV07183.1"/>
    <property type="molecule type" value="Genomic_DNA"/>
</dbReference>
<dbReference type="AlphaFoldDB" id="A0A1D1W368"/>
<keyword evidence="3" id="KW-1185">Reference proteome</keyword>
<evidence type="ECO:0000256" key="1">
    <source>
        <dbReference type="SAM" id="MobiDB-lite"/>
    </source>
</evidence>
<feature type="region of interest" description="Disordered" evidence="1">
    <location>
        <begin position="1"/>
        <end position="39"/>
    </location>
</feature>
<comment type="caution">
    <text evidence="2">The sequence shown here is derived from an EMBL/GenBank/DDBJ whole genome shotgun (WGS) entry which is preliminary data.</text>
</comment>
<sequence>MDTAVIRSPLAPEDRRGKTLHKHELPPWPPTSPSEHFEPSGLEAHIKQQLSSRQYTIITKEAPSNQSVGSFTRLCTFLQLKVAFKSGTLSLLT</sequence>
<proteinExistence type="predicted"/>
<feature type="compositionally biased region" description="Basic and acidic residues" evidence="1">
    <location>
        <begin position="12"/>
        <end position="25"/>
    </location>
</feature>
<reference evidence="2 3" key="1">
    <citation type="journal article" date="2016" name="Nat. Commun.">
        <title>Extremotolerant tardigrade genome and improved radiotolerance of human cultured cells by tardigrade-unique protein.</title>
        <authorList>
            <person name="Hashimoto T."/>
            <person name="Horikawa D.D."/>
            <person name="Saito Y."/>
            <person name="Kuwahara H."/>
            <person name="Kozuka-Hata H."/>
            <person name="Shin-I T."/>
            <person name="Minakuchi Y."/>
            <person name="Ohishi K."/>
            <person name="Motoyama A."/>
            <person name="Aizu T."/>
            <person name="Enomoto A."/>
            <person name="Kondo K."/>
            <person name="Tanaka S."/>
            <person name="Hara Y."/>
            <person name="Koshikawa S."/>
            <person name="Sagara H."/>
            <person name="Miura T."/>
            <person name="Yokobori S."/>
            <person name="Miyagawa K."/>
            <person name="Suzuki Y."/>
            <person name="Kubo T."/>
            <person name="Oyama M."/>
            <person name="Kohara Y."/>
            <person name="Fujiyama A."/>
            <person name="Arakawa K."/>
            <person name="Katayama T."/>
            <person name="Toyoda A."/>
            <person name="Kunieda T."/>
        </authorList>
    </citation>
    <scope>NUCLEOTIDE SEQUENCE [LARGE SCALE GENOMIC DNA]</scope>
    <source>
        <strain evidence="2 3">YOKOZUNA-1</strain>
    </source>
</reference>
<dbReference type="Proteomes" id="UP000186922">
    <property type="component" value="Unassembled WGS sequence"/>
</dbReference>